<dbReference type="GO" id="GO:0044715">
    <property type="term" value="F:8-oxo-dGDP phosphatase activity"/>
    <property type="evidence" value="ECO:0007669"/>
    <property type="project" value="TreeGrafter"/>
</dbReference>
<evidence type="ECO:0000256" key="14">
    <source>
        <dbReference type="ARBA" id="ARBA00041592"/>
    </source>
</evidence>
<comment type="catalytic activity">
    <reaction evidence="11">
        <text>8-oxo-GTP + H2O = 8-oxo-GMP + diphosphate + H(+)</text>
        <dbReference type="Rhea" id="RHEA:67616"/>
        <dbReference type="ChEBI" id="CHEBI:15377"/>
        <dbReference type="ChEBI" id="CHEBI:15378"/>
        <dbReference type="ChEBI" id="CHEBI:33019"/>
        <dbReference type="ChEBI" id="CHEBI:143553"/>
        <dbReference type="ChEBI" id="CHEBI:145694"/>
    </reaction>
</comment>
<comment type="catalytic activity">
    <reaction evidence="10">
        <text>8-oxo-dGTP + H2O = 8-oxo-dGMP + diphosphate + H(+)</text>
        <dbReference type="Rhea" id="RHEA:31575"/>
        <dbReference type="ChEBI" id="CHEBI:15377"/>
        <dbReference type="ChEBI" id="CHEBI:15378"/>
        <dbReference type="ChEBI" id="CHEBI:33019"/>
        <dbReference type="ChEBI" id="CHEBI:63224"/>
        <dbReference type="ChEBI" id="CHEBI:77896"/>
        <dbReference type="EC" id="3.6.1.55"/>
    </reaction>
</comment>
<dbReference type="EC" id="3.6.1.55" evidence="12"/>
<evidence type="ECO:0000256" key="1">
    <source>
        <dbReference type="ARBA" id="ARBA00001946"/>
    </source>
</evidence>
<dbReference type="InterPro" id="IPR020084">
    <property type="entry name" value="NUDIX_hydrolase_CS"/>
</dbReference>
<keyword evidence="8" id="KW-0460">Magnesium</keyword>
<evidence type="ECO:0000256" key="10">
    <source>
        <dbReference type="ARBA" id="ARBA00035861"/>
    </source>
</evidence>
<reference evidence="19" key="2">
    <citation type="journal article" date="2021" name="PeerJ">
        <title>Extensive microbial diversity within the chicken gut microbiome revealed by metagenomics and culture.</title>
        <authorList>
            <person name="Gilroy R."/>
            <person name="Ravi A."/>
            <person name="Getino M."/>
            <person name="Pursley I."/>
            <person name="Horton D.L."/>
            <person name="Alikhan N.F."/>
            <person name="Baker D."/>
            <person name="Gharbi K."/>
            <person name="Hall N."/>
            <person name="Watson M."/>
            <person name="Adriaenssens E.M."/>
            <person name="Foster-Nyarko E."/>
            <person name="Jarju S."/>
            <person name="Secka A."/>
            <person name="Antonio M."/>
            <person name="Oren A."/>
            <person name="Chaudhuri R.R."/>
            <person name="La Ragione R."/>
            <person name="Hildebrand F."/>
            <person name="Pallen M.J."/>
        </authorList>
    </citation>
    <scope>NUCLEOTIDE SEQUENCE</scope>
    <source>
        <strain evidence="19">B3-4054</strain>
    </source>
</reference>
<dbReference type="GO" id="GO:0006260">
    <property type="term" value="P:DNA replication"/>
    <property type="evidence" value="ECO:0007669"/>
    <property type="project" value="UniProtKB-KW"/>
</dbReference>
<dbReference type="GO" id="GO:0008413">
    <property type="term" value="F:8-oxo-7,8-dihydroguanosine triphosphate pyrophosphatase activity"/>
    <property type="evidence" value="ECO:0007669"/>
    <property type="project" value="TreeGrafter"/>
</dbReference>
<evidence type="ECO:0000256" key="8">
    <source>
        <dbReference type="ARBA" id="ARBA00022842"/>
    </source>
</evidence>
<evidence type="ECO:0000256" key="11">
    <source>
        <dbReference type="ARBA" id="ARBA00036904"/>
    </source>
</evidence>
<dbReference type="GO" id="GO:0006281">
    <property type="term" value="P:DNA repair"/>
    <property type="evidence" value="ECO:0007669"/>
    <property type="project" value="UniProtKB-KW"/>
</dbReference>
<dbReference type="SUPFAM" id="SSF55811">
    <property type="entry name" value="Nudix"/>
    <property type="match status" value="1"/>
</dbReference>
<dbReference type="InterPro" id="IPR020476">
    <property type="entry name" value="Nudix_hydrolase"/>
</dbReference>
<dbReference type="PANTHER" id="PTHR47707">
    <property type="entry name" value="8-OXO-DGTP DIPHOSPHATASE"/>
    <property type="match status" value="1"/>
</dbReference>
<dbReference type="GO" id="GO:0046872">
    <property type="term" value="F:metal ion binding"/>
    <property type="evidence" value="ECO:0007669"/>
    <property type="project" value="UniProtKB-KW"/>
</dbReference>
<keyword evidence="5" id="KW-0479">Metal-binding</keyword>
<keyword evidence="3" id="KW-0515">Mutator protein</keyword>
<evidence type="ECO:0000313" key="20">
    <source>
        <dbReference type="Proteomes" id="UP000823616"/>
    </source>
</evidence>
<keyword evidence="6" id="KW-0227">DNA damage</keyword>
<accession>A0A9D9EPF0</accession>
<organism evidence="19 20">
    <name type="scientific">Candidatus Avitreponema avistercoris</name>
    <dbReference type="NCBI Taxonomy" id="2840705"/>
    <lineage>
        <taxon>Bacteria</taxon>
        <taxon>Pseudomonadati</taxon>
        <taxon>Spirochaetota</taxon>
        <taxon>Spirochaetia</taxon>
        <taxon>Spirochaetales</taxon>
        <taxon>Candidatus Avitreponema</taxon>
    </lineage>
</organism>
<evidence type="ECO:0000256" key="3">
    <source>
        <dbReference type="ARBA" id="ARBA00022457"/>
    </source>
</evidence>
<keyword evidence="7 17" id="KW-0378">Hydrolase</keyword>
<name>A0A9D9EPF0_9SPIR</name>
<dbReference type="AlphaFoldDB" id="A0A9D9EPF0"/>
<dbReference type="Pfam" id="PF00293">
    <property type="entry name" value="NUDIX"/>
    <property type="match status" value="1"/>
</dbReference>
<dbReference type="PANTHER" id="PTHR47707:SF1">
    <property type="entry name" value="NUDIX HYDROLASE FAMILY PROTEIN"/>
    <property type="match status" value="1"/>
</dbReference>
<evidence type="ECO:0000256" key="13">
    <source>
        <dbReference type="ARBA" id="ARBA00040794"/>
    </source>
</evidence>
<dbReference type="GO" id="GO:0035539">
    <property type="term" value="F:8-oxo-7,8-dihydrodeoxyguanosine triphosphate pyrophosphatase activity"/>
    <property type="evidence" value="ECO:0007669"/>
    <property type="project" value="UniProtKB-EC"/>
</dbReference>
<evidence type="ECO:0000259" key="18">
    <source>
        <dbReference type="PROSITE" id="PS51462"/>
    </source>
</evidence>
<keyword evidence="4" id="KW-0235">DNA replication</keyword>
<protein>
    <recommendedName>
        <fullName evidence="13">8-oxo-dGTP diphosphatase</fullName>
        <ecNumber evidence="12">3.6.1.55</ecNumber>
    </recommendedName>
    <alternativeName>
        <fullName evidence="16">7,8-dihydro-8-oxoguanine-triphosphatase</fullName>
    </alternativeName>
    <alternativeName>
        <fullName evidence="15">Mutator protein MutT</fullName>
    </alternativeName>
    <alternativeName>
        <fullName evidence="14">dGTP pyrophosphohydrolase</fullName>
    </alternativeName>
</protein>
<evidence type="ECO:0000256" key="4">
    <source>
        <dbReference type="ARBA" id="ARBA00022705"/>
    </source>
</evidence>
<dbReference type="InterPro" id="IPR047127">
    <property type="entry name" value="MutT-like"/>
</dbReference>
<comment type="caution">
    <text evidence="19">The sequence shown here is derived from an EMBL/GenBank/DDBJ whole genome shotgun (WGS) entry which is preliminary data.</text>
</comment>
<dbReference type="PROSITE" id="PS51462">
    <property type="entry name" value="NUDIX"/>
    <property type="match status" value="1"/>
</dbReference>
<evidence type="ECO:0000256" key="12">
    <source>
        <dbReference type="ARBA" id="ARBA00038905"/>
    </source>
</evidence>
<comment type="similarity">
    <text evidence="2 17">Belongs to the Nudix hydrolase family.</text>
</comment>
<evidence type="ECO:0000256" key="6">
    <source>
        <dbReference type="ARBA" id="ARBA00022763"/>
    </source>
</evidence>
<keyword evidence="9" id="KW-0234">DNA repair</keyword>
<dbReference type="Proteomes" id="UP000823616">
    <property type="component" value="Unassembled WGS sequence"/>
</dbReference>
<dbReference type="EMBL" id="JADIMS010000169">
    <property type="protein sequence ID" value="MBO8451243.1"/>
    <property type="molecule type" value="Genomic_DNA"/>
</dbReference>
<dbReference type="GO" id="GO:0044716">
    <property type="term" value="F:8-oxo-GDP phosphatase activity"/>
    <property type="evidence" value="ECO:0007669"/>
    <property type="project" value="TreeGrafter"/>
</dbReference>
<reference evidence="19" key="1">
    <citation type="submission" date="2020-10" db="EMBL/GenBank/DDBJ databases">
        <authorList>
            <person name="Gilroy R."/>
        </authorList>
    </citation>
    <scope>NUCLEOTIDE SEQUENCE</scope>
    <source>
        <strain evidence="19">B3-4054</strain>
    </source>
</reference>
<comment type="cofactor">
    <cofactor evidence="1">
        <name>Mg(2+)</name>
        <dbReference type="ChEBI" id="CHEBI:18420"/>
    </cofactor>
</comment>
<dbReference type="PRINTS" id="PR00502">
    <property type="entry name" value="NUDIXFAMILY"/>
</dbReference>
<evidence type="ECO:0000256" key="16">
    <source>
        <dbReference type="ARBA" id="ARBA00042798"/>
    </source>
</evidence>
<dbReference type="InterPro" id="IPR015797">
    <property type="entry name" value="NUDIX_hydrolase-like_dom_sf"/>
</dbReference>
<evidence type="ECO:0000256" key="5">
    <source>
        <dbReference type="ARBA" id="ARBA00022723"/>
    </source>
</evidence>
<evidence type="ECO:0000256" key="15">
    <source>
        <dbReference type="ARBA" id="ARBA00041979"/>
    </source>
</evidence>
<proteinExistence type="inferred from homology"/>
<gene>
    <name evidence="19" type="ORF">IAA96_09095</name>
</gene>
<feature type="domain" description="Nudix hydrolase" evidence="18">
    <location>
        <begin position="10"/>
        <end position="139"/>
    </location>
</feature>
<dbReference type="PROSITE" id="PS00893">
    <property type="entry name" value="NUDIX_BOX"/>
    <property type="match status" value="1"/>
</dbReference>
<dbReference type="InterPro" id="IPR000086">
    <property type="entry name" value="NUDIX_hydrolase_dom"/>
</dbReference>
<dbReference type="Gene3D" id="3.90.79.10">
    <property type="entry name" value="Nucleoside Triphosphate Pyrophosphohydrolase"/>
    <property type="match status" value="1"/>
</dbReference>
<evidence type="ECO:0000256" key="2">
    <source>
        <dbReference type="ARBA" id="ARBA00005582"/>
    </source>
</evidence>
<evidence type="ECO:0000256" key="17">
    <source>
        <dbReference type="RuleBase" id="RU003476"/>
    </source>
</evidence>
<sequence length="145" mass="15667">MDGRQHGSAPAHRSVAGIVCRNGSFLLGKRINQGAMGGRWEFIGGKAEPGETLHDALIREFLEETGCRITVGDFLCSVQFSNASGPVELSAFAVTLPDGFSADRLSLPEHTDLAWFRFSEIPSLYLVDSDRKLLPGLAAWFAAGE</sequence>
<evidence type="ECO:0000256" key="7">
    <source>
        <dbReference type="ARBA" id="ARBA00022801"/>
    </source>
</evidence>
<evidence type="ECO:0000256" key="9">
    <source>
        <dbReference type="ARBA" id="ARBA00023204"/>
    </source>
</evidence>
<dbReference type="CDD" id="cd03425">
    <property type="entry name" value="NUDIX_MutT_NudA_like"/>
    <property type="match status" value="1"/>
</dbReference>
<evidence type="ECO:0000313" key="19">
    <source>
        <dbReference type="EMBL" id="MBO8451243.1"/>
    </source>
</evidence>